<evidence type="ECO:0000313" key="2">
    <source>
        <dbReference type="Proteomes" id="UP001595844"/>
    </source>
</evidence>
<dbReference type="InterPro" id="IPR036689">
    <property type="entry name" value="ESAT-6-like_sf"/>
</dbReference>
<accession>A0ABV8VRI3</accession>
<sequence>MSSTGGEGQSLTVVPEKVREVGNYVFGLADTLRQALDSAAREVDACAGTSWTGDSASNFATGWSETRNGGTAIITALTDMAEKLGVTADTYAQRDETSAAALGSFSLDLPGL</sequence>
<evidence type="ECO:0000313" key="1">
    <source>
        <dbReference type="EMBL" id="MFC4377253.1"/>
    </source>
</evidence>
<dbReference type="Proteomes" id="UP001595844">
    <property type="component" value="Unassembled WGS sequence"/>
</dbReference>
<proteinExistence type="predicted"/>
<dbReference type="SUPFAM" id="SSF140453">
    <property type="entry name" value="EsxAB dimer-like"/>
    <property type="match status" value="1"/>
</dbReference>
<dbReference type="Pfam" id="PF10824">
    <property type="entry name" value="T7SS_ESX_EspC"/>
    <property type="match status" value="1"/>
</dbReference>
<reference evidence="2" key="1">
    <citation type="journal article" date="2019" name="Int. J. Syst. Evol. Microbiol.">
        <title>The Global Catalogue of Microorganisms (GCM) 10K type strain sequencing project: providing services to taxonomists for standard genome sequencing and annotation.</title>
        <authorList>
            <consortium name="The Broad Institute Genomics Platform"/>
            <consortium name="The Broad Institute Genome Sequencing Center for Infectious Disease"/>
            <person name="Wu L."/>
            <person name="Ma J."/>
        </authorList>
    </citation>
    <scope>NUCLEOTIDE SEQUENCE [LARGE SCALE GENOMIC DNA]</scope>
    <source>
        <strain evidence="2">IBRC-M 10490</strain>
    </source>
</reference>
<organism evidence="1 2">
    <name type="scientific">Nocardia halotolerans</name>
    <dbReference type="NCBI Taxonomy" id="1755878"/>
    <lineage>
        <taxon>Bacteria</taxon>
        <taxon>Bacillati</taxon>
        <taxon>Actinomycetota</taxon>
        <taxon>Actinomycetes</taxon>
        <taxon>Mycobacteriales</taxon>
        <taxon>Nocardiaceae</taxon>
        <taxon>Nocardia</taxon>
    </lineage>
</organism>
<name>A0ABV8VRI3_9NOCA</name>
<dbReference type="InterPro" id="IPR010310">
    <property type="entry name" value="T7SS_ESAT-6-like"/>
</dbReference>
<gene>
    <name evidence="1" type="ORF">ACFO5K_24540</name>
</gene>
<dbReference type="EMBL" id="JBHSDL010000030">
    <property type="protein sequence ID" value="MFC4377253.1"/>
    <property type="molecule type" value="Genomic_DNA"/>
</dbReference>
<keyword evidence="2" id="KW-1185">Reference proteome</keyword>
<dbReference type="Gene3D" id="1.10.287.1060">
    <property type="entry name" value="ESAT-6-like"/>
    <property type="match status" value="1"/>
</dbReference>
<protein>
    <submittedName>
        <fullName evidence="1">WXG100 family type VII secretion target</fullName>
    </submittedName>
</protein>
<dbReference type="RefSeq" id="WP_378567612.1">
    <property type="nucleotide sequence ID" value="NZ_JBHSDL010000030.1"/>
</dbReference>
<dbReference type="NCBIfam" id="TIGR03930">
    <property type="entry name" value="WXG100_ESAT6"/>
    <property type="match status" value="1"/>
</dbReference>
<comment type="caution">
    <text evidence="1">The sequence shown here is derived from an EMBL/GenBank/DDBJ whole genome shotgun (WGS) entry which is preliminary data.</text>
</comment>
<dbReference type="InterPro" id="IPR022536">
    <property type="entry name" value="EspC"/>
</dbReference>